<proteinExistence type="predicted"/>
<organism evidence="2 3">
    <name type="scientific">Ruthenibacterium lactatiformans</name>
    <dbReference type="NCBI Taxonomy" id="1550024"/>
    <lineage>
        <taxon>Bacteria</taxon>
        <taxon>Bacillati</taxon>
        <taxon>Bacillota</taxon>
        <taxon>Clostridia</taxon>
        <taxon>Eubacteriales</taxon>
        <taxon>Oscillospiraceae</taxon>
        <taxon>Ruthenibacterium</taxon>
    </lineage>
</organism>
<dbReference type="PANTHER" id="PTHR43792">
    <property type="entry name" value="GNAT FAMILY, PUTATIVE (AFU_ORTHOLOGUE AFUA_3G00765)-RELATED-RELATED"/>
    <property type="match status" value="1"/>
</dbReference>
<dbReference type="RefSeq" id="WP_050005383.1">
    <property type="nucleotide sequence ID" value="NZ_DBFXFE010000012.1"/>
</dbReference>
<dbReference type="GO" id="GO:0016747">
    <property type="term" value="F:acyltransferase activity, transferring groups other than amino-acyl groups"/>
    <property type="evidence" value="ECO:0007669"/>
    <property type="project" value="InterPro"/>
</dbReference>
<dbReference type="SUPFAM" id="SSF55729">
    <property type="entry name" value="Acyl-CoA N-acyltransferases (Nat)"/>
    <property type="match status" value="1"/>
</dbReference>
<dbReference type="AlphaFoldDB" id="A0A0D8J228"/>
<evidence type="ECO:0000259" key="1">
    <source>
        <dbReference type="Pfam" id="PF13302"/>
    </source>
</evidence>
<dbReference type="EMBL" id="JXXK01000012">
    <property type="protein sequence ID" value="KJF39828.1"/>
    <property type="molecule type" value="Genomic_DNA"/>
</dbReference>
<sequence length="193" mass="22071">MQHKGTVRLETDRLILRRFRLDDSGAAFQNWTSDKRVTEFLRWPAHDTVNTTKKIIQMWVDGYARDDFYQWAIVLKNNGNGPVGTISVVDRNDALNILHIGYCIGSRWWNQGITSEAFSGIIPFLFEQVKANRIESQHDPRNPNSGKVMTKCGLKYEGTLRQADISNKGVVDAAVYSILADEYFSKQAQCKKR</sequence>
<evidence type="ECO:0000313" key="3">
    <source>
        <dbReference type="Proteomes" id="UP000032483"/>
    </source>
</evidence>
<evidence type="ECO:0000313" key="2">
    <source>
        <dbReference type="EMBL" id="KJF39828.1"/>
    </source>
</evidence>
<dbReference type="Gene3D" id="3.40.630.30">
    <property type="match status" value="1"/>
</dbReference>
<name>A0A0D8J228_9FIRM</name>
<dbReference type="InterPro" id="IPR016181">
    <property type="entry name" value="Acyl_CoA_acyltransferase"/>
</dbReference>
<reference evidence="2" key="1">
    <citation type="submission" date="2015-02" db="EMBL/GenBank/DDBJ databases">
        <title>A novel member of the family Ruminococcaceae isolated from human feces.</title>
        <authorList>
            <person name="Shkoporov A.N."/>
            <person name="Chaplin A.V."/>
            <person name="Motuzova O.V."/>
            <person name="Kafarskaia L.I."/>
            <person name="Khokhlova E.V."/>
            <person name="Efimov B.A."/>
        </authorList>
    </citation>
    <scope>NUCLEOTIDE SEQUENCE [LARGE SCALE GENOMIC DNA]</scope>
    <source>
        <strain evidence="2">585-1</strain>
    </source>
</reference>
<keyword evidence="2" id="KW-0808">Transferase</keyword>
<feature type="domain" description="N-acetyltransferase" evidence="1">
    <location>
        <begin position="13"/>
        <end position="155"/>
    </location>
</feature>
<gene>
    <name evidence="2" type="ORF">TQ39_09655</name>
</gene>
<comment type="caution">
    <text evidence="2">The sequence shown here is derived from an EMBL/GenBank/DDBJ whole genome shotgun (WGS) entry which is preliminary data.</text>
</comment>
<dbReference type="GeneID" id="42856851"/>
<keyword evidence="3" id="KW-1185">Reference proteome</keyword>
<dbReference type="InterPro" id="IPR051531">
    <property type="entry name" value="N-acetyltransferase"/>
</dbReference>
<dbReference type="Proteomes" id="UP000032483">
    <property type="component" value="Unassembled WGS sequence"/>
</dbReference>
<protein>
    <submittedName>
        <fullName evidence="2">GNAT family acetyltransferase</fullName>
    </submittedName>
</protein>
<dbReference type="PANTHER" id="PTHR43792:SF1">
    <property type="entry name" value="N-ACETYLTRANSFERASE DOMAIN-CONTAINING PROTEIN"/>
    <property type="match status" value="1"/>
</dbReference>
<dbReference type="PATRIC" id="fig|1550024.3.peg.2204"/>
<dbReference type="Pfam" id="PF13302">
    <property type="entry name" value="Acetyltransf_3"/>
    <property type="match status" value="1"/>
</dbReference>
<accession>A0A0D8J228</accession>
<dbReference type="InterPro" id="IPR000182">
    <property type="entry name" value="GNAT_dom"/>
</dbReference>